<dbReference type="Proteomes" id="UP001358586">
    <property type="component" value="Chromosome 6"/>
</dbReference>
<keyword evidence="4" id="KW-1185">Reference proteome</keyword>
<name>A0ABR0PHD2_GOSAR</name>
<evidence type="ECO:0000256" key="1">
    <source>
        <dbReference type="SAM" id="MobiDB-lite"/>
    </source>
</evidence>
<organism evidence="3 4">
    <name type="scientific">Gossypium arboreum</name>
    <name type="common">Tree cotton</name>
    <name type="synonym">Gossypium nanking</name>
    <dbReference type="NCBI Taxonomy" id="29729"/>
    <lineage>
        <taxon>Eukaryota</taxon>
        <taxon>Viridiplantae</taxon>
        <taxon>Streptophyta</taxon>
        <taxon>Embryophyta</taxon>
        <taxon>Tracheophyta</taxon>
        <taxon>Spermatophyta</taxon>
        <taxon>Magnoliopsida</taxon>
        <taxon>eudicotyledons</taxon>
        <taxon>Gunneridae</taxon>
        <taxon>Pentapetalae</taxon>
        <taxon>rosids</taxon>
        <taxon>malvids</taxon>
        <taxon>Malvales</taxon>
        <taxon>Malvaceae</taxon>
        <taxon>Malvoideae</taxon>
        <taxon>Gossypium</taxon>
    </lineage>
</organism>
<dbReference type="EMBL" id="JARKNE010000006">
    <property type="protein sequence ID" value="KAK5823822.1"/>
    <property type="molecule type" value="Genomic_DNA"/>
</dbReference>
<evidence type="ECO:0000313" key="4">
    <source>
        <dbReference type="Proteomes" id="UP001358586"/>
    </source>
</evidence>
<evidence type="ECO:0000256" key="2">
    <source>
        <dbReference type="SAM" id="Phobius"/>
    </source>
</evidence>
<accession>A0ABR0PHD2</accession>
<feature type="transmembrane region" description="Helical" evidence="2">
    <location>
        <begin position="12"/>
        <end position="30"/>
    </location>
</feature>
<protein>
    <recommendedName>
        <fullName evidence="5">Transmembrane protein</fullName>
    </recommendedName>
</protein>
<reference evidence="3 4" key="1">
    <citation type="submission" date="2023-03" db="EMBL/GenBank/DDBJ databases">
        <title>WGS of Gossypium arboreum.</title>
        <authorList>
            <person name="Yu D."/>
        </authorList>
    </citation>
    <scope>NUCLEOTIDE SEQUENCE [LARGE SCALE GENOMIC DNA]</scope>
    <source>
        <tissue evidence="3">Leaf</tissue>
    </source>
</reference>
<proteinExistence type="predicted"/>
<gene>
    <name evidence="3" type="ORF">PVK06_018585</name>
</gene>
<evidence type="ECO:0000313" key="3">
    <source>
        <dbReference type="EMBL" id="KAK5823822.1"/>
    </source>
</evidence>
<keyword evidence="2" id="KW-0472">Membrane</keyword>
<keyword evidence="2" id="KW-0812">Transmembrane</keyword>
<sequence>MEEHSDNAPPHGVMFALSFLFWLFIYVDIAKGISNKLLPIFIFIIFIIFALCFLSNHTRLRSPYVVRDDNVRSYRGYFPVDDVESYRGDFPVDDVESYPGDFPVDDVESYRGDFPVDDVESYRGDFSVDIDDVESYRGDFPVDDVESVPSLREEEMDSCCSSEEIMVDKHIILVEDDAGDMDAFSSNNSDEDWEQNYPSNSDPNFNWQFL</sequence>
<feature type="region of interest" description="Disordered" evidence="1">
    <location>
        <begin position="181"/>
        <end position="203"/>
    </location>
</feature>
<comment type="caution">
    <text evidence="3">The sequence shown here is derived from an EMBL/GenBank/DDBJ whole genome shotgun (WGS) entry which is preliminary data.</text>
</comment>
<keyword evidence="2" id="KW-1133">Transmembrane helix</keyword>
<evidence type="ECO:0008006" key="5">
    <source>
        <dbReference type="Google" id="ProtNLM"/>
    </source>
</evidence>
<feature type="transmembrane region" description="Helical" evidence="2">
    <location>
        <begin position="37"/>
        <end position="56"/>
    </location>
</feature>